<dbReference type="PANTHER" id="PTHR43156:SF2">
    <property type="entry name" value="STAGE II SPORULATION PROTEIN E"/>
    <property type="match status" value="1"/>
</dbReference>
<dbReference type="EMBL" id="BAAAZA010000049">
    <property type="protein sequence ID" value="GAA3902127.1"/>
    <property type="molecule type" value="Genomic_DNA"/>
</dbReference>
<dbReference type="Pfam" id="PF07228">
    <property type="entry name" value="SpoIIE"/>
    <property type="match status" value="1"/>
</dbReference>
<dbReference type="RefSeq" id="WP_345554071.1">
    <property type="nucleotide sequence ID" value="NZ_BAAAZA010000049.1"/>
</dbReference>
<evidence type="ECO:0000313" key="3">
    <source>
        <dbReference type="EMBL" id="GAA3902127.1"/>
    </source>
</evidence>
<dbReference type="PANTHER" id="PTHR43156">
    <property type="entry name" value="STAGE II SPORULATION PROTEIN E-RELATED"/>
    <property type="match status" value="1"/>
</dbReference>
<gene>
    <name evidence="3" type="ORF">GCM10022207_83910</name>
</gene>
<name>A0ABP7LLW8_9ACTN</name>
<dbReference type="InterPro" id="IPR052016">
    <property type="entry name" value="Bact_Sigma-Reg"/>
</dbReference>
<dbReference type="Gene3D" id="3.60.40.10">
    <property type="entry name" value="PPM-type phosphatase domain"/>
    <property type="match status" value="1"/>
</dbReference>
<reference evidence="4" key="1">
    <citation type="journal article" date="2019" name="Int. J. Syst. Evol. Microbiol.">
        <title>The Global Catalogue of Microorganisms (GCM) 10K type strain sequencing project: providing services to taxonomists for standard genome sequencing and annotation.</title>
        <authorList>
            <consortium name="The Broad Institute Genomics Platform"/>
            <consortium name="The Broad Institute Genome Sequencing Center for Infectious Disease"/>
            <person name="Wu L."/>
            <person name="Ma J."/>
        </authorList>
    </citation>
    <scope>NUCLEOTIDE SEQUENCE [LARGE SCALE GENOMIC DNA]</scope>
    <source>
        <strain evidence="4">JCM 16578</strain>
    </source>
</reference>
<feature type="domain" description="PPM-type phosphatase" evidence="2">
    <location>
        <begin position="1"/>
        <end position="130"/>
    </location>
</feature>
<dbReference type="InterPro" id="IPR001932">
    <property type="entry name" value="PPM-type_phosphatase-like_dom"/>
</dbReference>
<evidence type="ECO:0000259" key="2">
    <source>
        <dbReference type="Pfam" id="PF07228"/>
    </source>
</evidence>
<sequence length="176" mass="18562">MLTRTNELLITMNAARFASCTMLYIDPRDGQVTGASAGHVPLLCAREDDSSDIRELLGGPVLGVLTGTDYLEETFTLDEGTALVMLTDGVVEGPGQTLEAGLERAGILAGQALRDGLNAEAIADRILGAAVAVDHLTTWPCWSSSAHNGISRFVLQDYSSYGSVVARAPSVPDPTR</sequence>
<dbReference type="Proteomes" id="UP001501563">
    <property type="component" value="Unassembled WGS sequence"/>
</dbReference>
<protein>
    <recommendedName>
        <fullName evidence="2">PPM-type phosphatase domain-containing protein</fullName>
    </recommendedName>
</protein>
<comment type="caution">
    <text evidence="3">The sequence shown here is derived from an EMBL/GenBank/DDBJ whole genome shotgun (WGS) entry which is preliminary data.</text>
</comment>
<accession>A0ABP7LLW8</accession>
<keyword evidence="1" id="KW-0378">Hydrolase</keyword>
<proteinExistence type="predicted"/>
<keyword evidence="4" id="KW-1185">Reference proteome</keyword>
<evidence type="ECO:0000256" key="1">
    <source>
        <dbReference type="ARBA" id="ARBA00022801"/>
    </source>
</evidence>
<organism evidence="3 4">
    <name type="scientific">Streptomyces lannensis</name>
    <dbReference type="NCBI Taxonomy" id="766498"/>
    <lineage>
        <taxon>Bacteria</taxon>
        <taxon>Bacillati</taxon>
        <taxon>Actinomycetota</taxon>
        <taxon>Actinomycetes</taxon>
        <taxon>Kitasatosporales</taxon>
        <taxon>Streptomycetaceae</taxon>
        <taxon>Streptomyces</taxon>
    </lineage>
</organism>
<dbReference type="InterPro" id="IPR036457">
    <property type="entry name" value="PPM-type-like_dom_sf"/>
</dbReference>
<evidence type="ECO:0000313" key="4">
    <source>
        <dbReference type="Proteomes" id="UP001501563"/>
    </source>
</evidence>